<organism evidence="1 2">
    <name type="scientific">Botrytis hyacinthi</name>
    <dbReference type="NCBI Taxonomy" id="278943"/>
    <lineage>
        <taxon>Eukaryota</taxon>
        <taxon>Fungi</taxon>
        <taxon>Dikarya</taxon>
        <taxon>Ascomycota</taxon>
        <taxon>Pezizomycotina</taxon>
        <taxon>Leotiomycetes</taxon>
        <taxon>Helotiales</taxon>
        <taxon>Sclerotiniaceae</taxon>
        <taxon>Botrytis</taxon>
    </lineage>
</organism>
<gene>
    <name evidence="1" type="ORF">BHYA_0244g00080</name>
</gene>
<comment type="caution">
    <text evidence="1">The sequence shown here is derived from an EMBL/GenBank/DDBJ whole genome shotgun (WGS) entry which is preliminary data.</text>
</comment>
<protein>
    <submittedName>
        <fullName evidence="1">Uncharacterized protein</fullName>
    </submittedName>
</protein>
<proteinExistence type="predicted"/>
<sequence>MIAATPINVTFEWDWNWSQVVRSITTFPRDLLLARDLGGSRKKLGSLESENLKIPVNSNSMVEENLETYEIQGAKEDIETNEEIYESSEVKIHIKTEGCSNLERSSEAKENFDIDEHSIAEEYSEADEHLSLDGYSETGSRIWDNVIRLRNVALILRDLRLNDNAEDLFLHLIRTRKQLQGVEHPQTLSSIADLQLHYRERRLLDGTEELEAMKNLLETGESAAQVSEKEVVEIASLSSCKAMMIILERRGDQVPITEEVVKAAAANEKCGLDMMELLLRRRENLSVTEEVVKAAVLRATAENEWEGSDIIKLLFEKRGDQIPVTEEVLKVAAGNEGYAGGRMLLYLFEKFGELFPITEETLKEILELTAKRWNPDFAKRLSTWKLKGRGN</sequence>
<dbReference type="EMBL" id="PQXK01000244">
    <property type="protein sequence ID" value="TGO33471.1"/>
    <property type="molecule type" value="Genomic_DNA"/>
</dbReference>
<dbReference type="Proteomes" id="UP000297814">
    <property type="component" value="Unassembled WGS sequence"/>
</dbReference>
<keyword evidence="2" id="KW-1185">Reference proteome</keyword>
<dbReference type="Pfam" id="PF23397">
    <property type="entry name" value="DUF7104"/>
    <property type="match status" value="3"/>
</dbReference>
<dbReference type="Gene3D" id="1.20.5.340">
    <property type="match status" value="1"/>
</dbReference>
<evidence type="ECO:0000313" key="2">
    <source>
        <dbReference type="Proteomes" id="UP000297814"/>
    </source>
</evidence>
<dbReference type="AlphaFoldDB" id="A0A4Z1GG47"/>
<accession>A0A4Z1GG47</accession>
<evidence type="ECO:0000313" key="1">
    <source>
        <dbReference type="EMBL" id="TGO33471.1"/>
    </source>
</evidence>
<reference evidence="1 2" key="1">
    <citation type="submission" date="2017-12" db="EMBL/GenBank/DDBJ databases">
        <title>Comparative genomics of Botrytis spp.</title>
        <authorList>
            <person name="Valero-Jimenez C.A."/>
            <person name="Tapia P."/>
            <person name="Veloso J."/>
            <person name="Silva-Moreno E."/>
            <person name="Staats M."/>
            <person name="Valdes J.H."/>
            <person name="Van Kan J.A.L."/>
        </authorList>
    </citation>
    <scope>NUCLEOTIDE SEQUENCE [LARGE SCALE GENOMIC DNA]</scope>
    <source>
        <strain evidence="1 2">Bh0001</strain>
    </source>
</reference>
<dbReference type="InterPro" id="IPR055530">
    <property type="entry name" value="DUF7104"/>
</dbReference>
<name>A0A4Z1GG47_9HELO</name>